<evidence type="ECO:0000313" key="2">
    <source>
        <dbReference type="EMBL" id="PIQ68533.1"/>
    </source>
</evidence>
<reference evidence="2 3" key="1">
    <citation type="submission" date="2017-09" db="EMBL/GenBank/DDBJ databases">
        <title>Depth-based differentiation of microbial function through sediment-hosted aquifers and enrichment of novel symbionts in the deep terrestrial subsurface.</title>
        <authorList>
            <person name="Probst A.J."/>
            <person name="Ladd B."/>
            <person name="Jarett J.K."/>
            <person name="Geller-Mcgrath D.E."/>
            <person name="Sieber C.M."/>
            <person name="Emerson J.B."/>
            <person name="Anantharaman K."/>
            <person name="Thomas B.C."/>
            <person name="Malmstrom R."/>
            <person name="Stieglmeier M."/>
            <person name="Klingl A."/>
            <person name="Woyke T."/>
            <person name="Ryan C.M."/>
            <person name="Banfield J.F."/>
        </authorList>
    </citation>
    <scope>NUCLEOTIDE SEQUENCE [LARGE SCALE GENOMIC DNA]</scope>
    <source>
        <strain evidence="2">CG11_big_fil_rev_8_21_14_0_20_46_11</strain>
    </source>
</reference>
<comment type="caution">
    <text evidence="2">The sequence shown here is derived from an EMBL/GenBank/DDBJ whole genome shotgun (WGS) entry which is preliminary data.</text>
</comment>
<proteinExistence type="predicted"/>
<evidence type="ECO:0000256" key="1">
    <source>
        <dbReference type="SAM" id="Phobius"/>
    </source>
</evidence>
<name>A0A2H0KD82_9BACT</name>
<dbReference type="AlphaFoldDB" id="A0A2H0KD82"/>
<protein>
    <submittedName>
        <fullName evidence="2">Uncharacterized protein</fullName>
    </submittedName>
</protein>
<keyword evidence="1" id="KW-0812">Transmembrane</keyword>
<keyword evidence="1" id="KW-0472">Membrane</keyword>
<sequence length="73" mass="8410">MSVSVIPAKAGIHAFGYIFWIPVFTGMTREESRNSRYGNSPSTEPFKASLRARFVIRNPLEDSWAYNNKKRRT</sequence>
<dbReference type="EMBL" id="PCVG01000045">
    <property type="protein sequence ID" value="PIQ68533.1"/>
    <property type="molecule type" value="Genomic_DNA"/>
</dbReference>
<organism evidence="2 3">
    <name type="scientific">Candidatus Taylorbacteria bacterium CG11_big_fil_rev_8_21_14_0_20_46_11</name>
    <dbReference type="NCBI Taxonomy" id="1975025"/>
    <lineage>
        <taxon>Bacteria</taxon>
        <taxon>Candidatus Tayloriibacteriota</taxon>
    </lineage>
</organism>
<keyword evidence="1" id="KW-1133">Transmembrane helix</keyword>
<evidence type="ECO:0000313" key="3">
    <source>
        <dbReference type="Proteomes" id="UP000229342"/>
    </source>
</evidence>
<accession>A0A2H0KD82</accession>
<feature type="transmembrane region" description="Helical" evidence="1">
    <location>
        <begin position="6"/>
        <end position="27"/>
    </location>
</feature>
<dbReference type="Proteomes" id="UP000229342">
    <property type="component" value="Unassembled WGS sequence"/>
</dbReference>
<gene>
    <name evidence="2" type="ORF">COV91_03705</name>
</gene>